<dbReference type="InterPro" id="IPR036397">
    <property type="entry name" value="RNaseH_sf"/>
</dbReference>
<protein>
    <recommendedName>
        <fullName evidence="1">RNase H type-1 domain-containing protein</fullName>
    </recommendedName>
</protein>
<accession>A0AAD9X2A7</accession>
<keyword evidence="3" id="KW-1185">Reference proteome</keyword>
<dbReference type="AlphaFoldDB" id="A0AAD9X2A7"/>
<evidence type="ECO:0000313" key="3">
    <source>
        <dbReference type="Proteomes" id="UP001280121"/>
    </source>
</evidence>
<comment type="caution">
    <text evidence="2">The sequence shown here is derived from an EMBL/GenBank/DDBJ whole genome shotgun (WGS) entry which is preliminary data.</text>
</comment>
<reference evidence="2" key="1">
    <citation type="journal article" date="2023" name="Plant J.">
        <title>Genome sequences and population genomics provide insights into the demographic history, inbreeding, and mutation load of two 'living fossil' tree species of Dipteronia.</title>
        <authorList>
            <person name="Feng Y."/>
            <person name="Comes H.P."/>
            <person name="Chen J."/>
            <person name="Zhu S."/>
            <person name="Lu R."/>
            <person name="Zhang X."/>
            <person name="Li P."/>
            <person name="Qiu J."/>
            <person name="Olsen K.M."/>
            <person name="Qiu Y."/>
        </authorList>
    </citation>
    <scope>NUCLEOTIDE SEQUENCE</scope>
    <source>
        <strain evidence="2">KIB01</strain>
    </source>
</reference>
<dbReference type="InterPro" id="IPR012337">
    <property type="entry name" value="RNaseH-like_sf"/>
</dbReference>
<dbReference type="Proteomes" id="UP001280121">
    <property type="component" value="Unassembled WGS sequence"/>
</dbReference>
<dbReference type="EMBL" id="JANJYI010000004">
    <property type="protein sequence ID" value="KAK2651465.1"/>
    <property type="molecule type" value="Genomic_DNA"/>
</dbReference>
<name>A0AAD9X2A7_9ROSI</name>
<dbReference type="CDD" id="cd06222">
    <property type="entry name" value="RNase_H_like"/>
    <property type="match status" value="1"/>
</dbReference>
<dbReference type="Gene3D" id="3.30.420.10">
    <property type="entry name" value="Ribonuclease H-like superfamily/Ribonuclease H"/>
    <property type="match status" value="1"/>
</dbReference>
<dbReference type="Pfam" id="PF13456">
    <property type="entry name" value="RVT_3"/>
    <property type="match status" value="1"/>
</dbReference>
<dbReference type="GO" id="GO:0003676">
    <property type="term" value="F:nucleic acid binding"/>
    <property type="evidence" value="ECO:0007669"/>
    <property type="project" value="InterPro"/>
</dbReference>
<feature type="domain" description="RNase H type-1" evidence="1">
    <location>
        <begin position="149"/>
        <end position="233"/>
    </location>
</feature>
<dbReference type="PANTHER" id="PTHR33116">
    <property type="entry name" value="REVERSE TRANSCRIPTASE ZINC-BINDING DOMAIN-CONTAINING PROTEIN-RELATED-RELATED"/>
    <property type="match status" value="1"/>
</dbReference>
<evidence type="ECO:0000313" key="2">
    <source>
        <dbReference type="EMBL" id="KAK2651465.1"/>
    </source>
</evidence>
<sequence length="249" mass="28636">MVSGLRINFHNSGVVKVGKKRQREKDWAAIFRCKKASLPITYLGMPLGAKSKLKAFWYPVLLRIEKRLAYWNKKFLSKGFESVVLMHEMVGCVVLPKRVCSRLVSWVERDVSEFEVKKSLGYDFERGYLDDLGRVKLCALFQLKWIFLDVNTVELMAIHKACTLCVLKPFFVKKEIIISSDSSTAVSWVNDKYFGNLCLWEIITDIRSMLRLLGNTSVIFCSRDVNDIADELAIKGSSMVGEIVEWRDF</sequence>
<dbReference type="GO" id="GO:0004523">
    <property type="term" value="F:RNA-DNA hybrid ribonuclease activity"/>
    <property type="evidence" value="ECO:0007669"/>
    <property type="project" value="InterPro"/>
</dbReference>
<dbReference type="InterPro" id="IPR002156">
    <property type="entry name" value="RNaseH_domain"/>
</dbReference>
<dbReference type="SUPFAM" id="SSF53098">
    <property type="entry name" value="Ribonuclease H-like"/>
    <property type="match status" value="1"/>
</dbReference>
<dbReference type="InterPro" id="IPR044730">
    <property type="entry name" value="RNase_H-like_dom_plant"/>
</dbReference>
<organism evidence="2 3">
    <name type="scientific">Dipteronia dyeriana</name>
    <dbReference type="NCBI Taxonomy" id="168575"/>
    <lineage>
        <taxon>Eukaryota</taxon>
        <taxon>Viridiplantae</taxon>
        <taxon>Streptophyta</taxon>
        <taxon>Embryophyta</taxon>
        <taxon>Tracheophyta</taxon>
        <taxon>Spermatophyta</taxon>
        <taxon>Magnoliopsida</taxon>
        <taxon>eudicotyledons</taxon>
        <taxon>Gunneridae</taxon>
        <taxon>Pentapetalae</taxon>
        <taxon>rosids</taxon>
        <taxon>malvids</taxon>
        <taxon>Sapindales</taxon>
        <taxon>Sapindaceae</taxon>
        <taxon>Hippocastanoideae</taxon>
        <taxon>Acereae</taxon>
        <taxon>Dipteronia</taxon>
    </lineage>
</organism>
<proteinExistence type="predicted"/>
<dbReference type="PANTHER" id="PTHR33116:SF78">
    <property type="entry name" value="OS12G0587133 PROTEIN"/>
    <property type="match status" value="1"/>
</dbReference>
<gene>
    <name evidence="2" type="ORF">Ddye_011321</name>
</gene>
<evidence type="ECO:0000259" key="1">
    <source>
        <dbReference type="Pfam" id="PF13456"/>
    </source>
</evidence>